<name>G9QKW5_9BACI</name>
<protein>
    <submittedName>
        <fullName evidence="1">Uncharacterized protein</fullName>
    </submittedName>
</protein>
<gene>
    <name evidence="1" type="ORF">HMPREF1015_01804</name>
</gene>
<evidence type="ECO:0000313" key="1">
    <source>
        <dbReference type="EMBL" id="EHL78185.1"/>
    </source>
</evidence>
<keyword evidence="2" id="KW-1185">Reference proteome</keyword>
<dbReference type="AlphaFoldDB" id="G9QKW5"/>
<sequence length="67" mass="7281">MAIGKGAIPANTGLEITSCLGQFFRRWISFDLCVSKGREFLTVDARSFSSIVGFSGKPESTVLFYLG</sequence>
<comment type="caution">
    <text evidence="1">The sequence shown here is derived from an EMBL/GenBank/DDBJ whole genome shotgun (WGS) entry which is preliminary data.</text>
</comment>
<dbReference type="EMBL" id="ACWF01000087">
    <property type="protein sequence ID" value="EHL78185.1"/>
    <property type="molecule type" value="Genomic_DNA"/>
</dbReference>
<evidence type="ECO:0000313" key="2">
    <source>
        <dbReference type="Proteomes" id="UP000011747"/>
    </source>
</evidence>
<dbReference type="HOGENOM" id="CLU_2803610_0_0_9"/>
<organism evidence="1 2">
    <name type="scientific">Bacillus smithii 7_3_47FAA</name>
    <dbReference type="NCBI Taxonomy" id="665952"/>
    <lineage>
        <taxon>Bacteria</taxon>
        <taxon>Bacillati</taxon>
        <taxon>Bacillota</taxon>
        <taxon>Bacilli</taxon>
        <taxon>Bacillales</taxon>
        <taxon>Bacillaceae</taxon>
        <taxon>Bacillus</taxon>
    </lineage>
</organism>
<proteinExistence type="predicted"/>
<reference evidence="1 2" key="1">
    <citation type="submission" date="2011-09" db="EMBL/GenBank/DDBJ databases">
        <title>The Genome Sequence of Bacillus smithii 7_3_47FAA.</title>
        <authorList>
            <consortium name="The Broad Institute Genome Sequencing Platform"/>
            <person name="Earl A."/>
            <person name="Ward D."/>
            <person name="Feldgarden M."/>
            <person name="Gevers D."/>
            <person name="Daigneault M."/>
            <person name="Strauss J."/>
            <person name="Allen-Vercoe E."/>
            <person name="Young S.K."/>
            <person name="Zeng Q."/>
            <person name="Gargeya S."/>
            <person name="Fitzgerald M."/>
            <person name="Haas B."/>
            <person name="Abouelleil A."/>
            <person name="Alvarado L."/>
            <person name="Arachchi H.M."/>
            <person name="Berlin A."/>
            <person name="Brown A."/>
            <person name="Chapman S.B."/>
            <person name="Chen Z."/>
            <person name="Dunbar C."/>
            <person name="Freedman E."/>
            <person name="Gearin G."/>
            <person name="Goldberg J."/>
            <person name="Griggs A."/>
            <person name="Gujja S."/>
            <person name="Heiman D."/>
            <person name="Howarth C."/>
            <person name="Larson L."/>
            <person name="Lui A."/>
            <person name="MacDonald P.J.P."/>
            <person name="Montmayeur A."/>
            <person name="Murphy C."/>
            <person name="Neiman D."/>
            <person name="Pearson M."/>
            <person name="Priest M."/>
            <person name="Roberts A."/>
            <person name="Saif S."/>
            <person name="Shea T."/>
            <person name="Shenoy N."/>
            <person name="Sisk P."/>
            <person name="Stolte C."/>
            <person name="Sykes S."/>
            <person name="Wortman J."/>
            <person name="Nusbaum C."/>
            <person name="Birren B."/>
        </authorList>
    </citation>
    <scope>NUCLEOTIDE SEQUENCE [LARGE SCALE GENOMIC DNA]</scope>
    <source>
        <strain evidence="1 2">7_3_47FAA</strain>
    </source>
</reference>
<accession>G9QKW5</accession>
<dbReference type="Proteomes" id="UP000011747">
    <property type="component" value="Unassembled WGS sequence"/>
</dbReference>